<dbReference type="Gene3D" id="3.40.50.2300">
    <property type="match status" value="2"/>
</dbReference>
<organism evidence="13 14">
    <name type="scientific">Coregonus suidteri</name>
    <dbReference type="NCBI Taxonomy" id="861788"/>
    <lineage>
        <taxon>Eukaryota</taxon>
        <taxon>Metazoa</taxon>
        <taxon>Chordata</taxon>
        <taxon>Craniata</taxon>
        <taxon>Vertebrata</taxon>
        <taxon>Euteleostomi</taxon>
        <taxon>Actinopterygii</taxon>
        <taxon>Neopterygii</taxon>
        <taxon>Teleostei</taxon>
        <taxon>Protacanthopterygii</taxon>
        <taxon>Salmoniformes</taxon>
        <taxon>Salmonidae</taxon>
        <taxon>Coregoninae</taxon>
        <taxon>Coregonus</taxon>
    </lineage>
</organism>
<dbReference type="AlphaFoldDB" id="A0AAN8KK35"/>
<dbReference type="InterPro" id="IPR000337">
    <property type="entry name" value="GPCR_3"/>
</dbReference>
<feature type="transmembrane region" description="Helical" evidence="11">
    <location>
        <begin position="678"/>
        <end position="698"/>
    </location>
</feature>
<comment type="subcellular location">
    <subcellularLocation>
        <location evidence="1">Cell membrane</location>
        <topology evidence="1">Multi-pass membrane protein</topology>
    </subcellularLocation>
</comment>
<evidence type="ECO:0000256" key="1">
    <source>
        <dbReference type="ARBA" id="ARBA00004651"/>
    </source>
</evidence>
<evidence type="ECO:0000256" key="5">
    <source>
        <dbReference type="ARBA" id="ARBA00022989"/>
    </source>
</evidence>
<evidence type="ECO:0000256" key="6">
    <source>
        <dbReference type="ARBA" id="ARBA00023040"/>
    </source>
</evidence>
<name>A0AAN8KK35_9TELE</name>
<comment type="caution">
    <text evidence="13">The sequence shown here is derived from an EMBL/GenBank/DDBJ whole genome shotgun (WGS) entry which is preliminary data.</text>
</comment>
<proteinExistence type="predicted"/>
<dbReference type="Pfam" id="PF07562">
    <property type="entry name" value="NCD3G"/>
    <property type="match status" value="1"/>
</dbReference>
<feature type="transmembrane region" description="Helical" evidence="11">
    <location>
        <begin position="799"/>
        <end position="822"/>
    </location>
</feature>
<dbReference type="InterPro" id="IPR017979">
    <property type="entry name" value="GPCR_3_CS"/>
</dbReference>
<dbReference type="FunFam" id="3.40.50.2300:FF:000067">
    <property type="entry name" value="Olfactory receptor C family, h1"/>
    <property type="match status" value="1"/>
</dbReference>
<dbReference type="InterPro" id="IPR038550">
    <property type="entry name" value="GPCR_3_9-Cys_sf"/>
</dbReference>
<evidence type="ECO:0000313" key="14">
    <source>
        <dbReference type="Proteomes" id="UP001356427"/>
    </source>
</evidence>
<gene>
    <name evidence="13" type="ORF">J4Q44_G00339570</name>
</gene>
<dbReference type="PRINTS" id="PR00248">
    <property type="entry name" value="GPCRMGR"/>
</dbReference>
<dbReference type="InterPro" id="IPR001828">
    <property type="entry name" value="ANF_lig-bd_rcpt"/>
</dbReference>
<keyword evidence="4" id="KW-0732">Signal</keyword>
<keyword evidence="10" id="KW-0807">Transducer</keyword>
<dbReference type="GO" id="GO:0005886">
    <property type="term" value="C:plasma membrane"/>
    <property type="evidence" value="ECO:0007669"/>
    <property type="project" value="UniProtKB-SubCell"/>
</dbReference>
<reference evidence="13 14" key="1">
    <citation type="submission" date="2021-04" db="EMBL/GenBank/DDBJ databases">
        <authorList>
            <person name="De Guttry C."/>
            <person name="Zahm M."/>
            <person name="Klopp C."/>
            <person name="Cabau C."/>
            <person name="Louis A."/>
            <person name="Berthelot C."/>
            <person name="Parey E."/>
            <person name="Roest Crollius H."/>
            <person name="Montfort J."/>
            <person name="Robinson-Rechavi M."/>
            <person name="Bucao C."/>
            <person name="Bouchez O."/>
            <person name="Gislard M."/>
            <person name="Lluch J."/>
            <person name="Milhes M."/>
            <person name="Lampietro C."/>
            <person name="Lopez Roques C."/>
            <person name="Donnadieu C."/>
            <person name="Braasch I."/>
            <person name="Desvignes T."/>
            <person name="Postlethwait J."/>
            <person name="Bobe J."/>
            <person name="Wedekind C."/>
            <person name="Guiguen Y."/>
        </authorList>
    </citation>
    <scope>NUCLEOTIDE SEQUENCE [LARGE SCALE GENOMIC DNA]</scope>
    <source>
        <strain evidence="13">Cs_M1</strain>
        <tissue evidence="13">Blood</tissue>
    </source>
</reference>
<evidence type="ECO:0000256" key="3">
    <source>
        <dbReference type="ARBA" id="ARBA00022692"/>
    </source>
</evidence>
<feature type="transmembrane region" description="Helical" evidence="11">
    <location>
        <begin position="834"/>
        <end position="854"/>
    </location>
</feature>
<dbReference type="EMBL" id="JAGTTL010000033">
    <property type="protein sequence ID" value="KAK6296244.1"/>
    <property type="molecule type" value="Genomic_DNA"/>
</dbReference>
<dbReference type="InterPro" id="IPR004073">
    <property type="entry name" value="GPCR_3_vmron_rcpt_2"/>
</dbReference>
<dbReference type="GO" id="GO:0004930">
    <property type="term" value="F:G protein-coupled receptor activity"/>
    <property type="evidence" value="ECO:0007669"/>
    <property type="project" value="UniProtKB-KW"/>
</dbReference>
<dbReference type="CDD" id="cd15283">
    <property type="entry name" value="7tmC_V2R_pheromone"/>
    <property type="match status" value="1"/>
</dbReference>
<keyword evidence="14" id="KW-1185">Reference proteome</keyword>
<dbReference type="FunFam" id="3.40.50.2300:FF:000016">
    <property type="entry name" value="Taste 1 receptor member 2"/>
    <property type="match status" value="1"/>
</dbReference>
<keyword evidence="8" id="KW-0675">Receptor</keyword>
<feature type="domain" description="G-protein coupled receptors family 3 profile" evidence="12">
    <location>
        <begin position="653"/>
        <end position="872"/>
    </location>
</feature>
<evidence type="ECO:0000256" key="10">
    <source>
        <dbReference type="ARBA" id="ARBA00023224"/>
    </source>
</evidence>
<keyword evidence="9" id="KW-0325">Glycoprotein</keyword>
<evidence type="ECO:0000256" key="9">
    <source>
        <dbReference type="ARBA" id="ARBA00023180"/>
    </source>
</evidence>
<dbReference type="FunFam" id="2.10.50.30:FF:000007">
    <property type="entry name" value="Vomeronasal 2, receptor 82"/>
    <property type="match status" value="1"/>
</dbReference>
<protein>
    <recommendedName>
        <fullName evidence="12">G-protein coupled receptors family 3 profile domain-containing protein</fullName>
    </recommendedName>
</protein>
<feature type="transmembrane region" description="Helical" evidence="11">
    <location>
        <begin position="108"/>
        <end position="130"/>
    </location>
</feature>
<dbReference type="SUPFAM" id="SSF53822">
    <property type="entry name" value="Periplasmic binding protein-like I"/>
    <property type="match status" value="1"/>
</dbReference>
<dbReference type="Pfam" id="PF00003">
    <property type="entry name" value="7tm_3"/>
    <property type="match status" value="1"/>
</dbReference>
<dbReference type="InterPro" id="IPR017978">
    <property type="entry name" value="GPCR_3_C"/>
</dbReference>
<dbReference type="Pfam" id="PF01094">
    <property type="entry name" value="ANF_receptor"/>
    <property type="match status" value="1"/>
</dbReference>
<dbReference type="PANTHER" id="PTHR24061:SF528">
    <property type="entry name" value="C-FAMILY ODORANT RECEPTOR OLFCD2-RELATED"/>
    <property type="match status" value="1"/>
</dbReference>
<dbReference type="PROSITE" id="PS50259">
    <property type="entry name" value="G_PROTEIN_RECEP_F3_4"/>
    <property type="match status" value="1"/>
</dbReference>
<dbReference type="InterPro" id="IPR028082">
    <property type="entry name" value="Peripla_BP_I"/>
</dbReference>
<evidence type="ECO:0000259" key="12">
    <source>
        <dbReference type="PROSITE" id="PS50259"/>
    </source>
</evidence>
<keyword evidence="3 11" id="KW-0812">Transmembrane</keyword>
<accession>A0AAN8KK35</accession>
<evidence type="ECO:0000256" key="8">
    <source>
        <dbReference type="ARBA" id="ARBA00023170"/>
    </source>
</evidence>
<evidence type="ECO:0000256" key="4">
    <source>
        <dbReference type="ARBA" id="ARBA00022729"/>
    </source>
</evidence>
<keyword evidence="7 11" id="KW-0472">Membrane</keyword>
<keyword evidence="2" id="KW-1003">Cell membrane</keyword>
<keyword evidence="6" id="KW-0297">G-protein coupled receptor</keyword>
<dbReference type="InterPro" id="IPR011500">
    <property type="entry name" value="GPCR_3_9-Cys_dom"/>
</dbReference>
<keyword evidence="5 11" id="KW-1133">Transmembrane helix</keyword>
<dbReference type="Proteomes" id="UP001356427">
    <property type="component" value="Unassembled WGS sequence"/>
</dbReference>
<feature type="transmembrane region" description="Helical" evidence="11">
    <location>
        <begin position="710"/>
        <end position="734"/>
    </location>
</feature>
<dbReference type="Gene3D" id="2.10.50.30">
    <property type="entry name" value="GPCR, family 3, nine cysteines domain"/>
    <property type="match status" value="1"/>
</dbReference>
<evidence type="ECO:0000313" key="13">
    <source>
        <dbReference type="EMBL" id="KAK6296244.1"/>
    </source>
</evidence>
<feature type="transmembrane region" description="Helical" evidence="11">
    <location>
        <begin position="754"/>
        <end position="773"/>
    </location>
</feature>
<dbReference type="InterPro" id="IPR000068">
    <property type="entry name" value="GPCR_3_Ca_sens_rcpt-rel"/>
</dbReference>
<feature type="transmembrane region" description="Helical" evidence="11">
    <location>
        <begin position="650"/>
        <end position="666"/>
    </location>
</feature>
<evidence type="ECO:0000256" key="7">
    <source>
        <dbReference type="ARBA" id="ARBA00023136"/>
    </source>
</evidence>
<dbReference type="PRINTS" id="PR01535">
    <property type="entry name" value="VOMERONASL2R"/>
</dbReference>
<dbReference type="PANTHER" id="PTHR24061">
    <property type="entry name" value="CALCIUM-SENSING RECEPTOR-RELATED"/>
    <property type="match status" value="1"/>
</dbReference>
<evidence type="ECO:0000256" key="2">
    <source>
        <dbReference type="ARBA" id="ARBA00022475"/>
    </source>
</evidence>
<sequence length="967" mass="106831">MELYHTAEALELYHTAEALELYHTAKALELYQTAEALELYHTAEALELYQTAEALELYQTAEALKFYHTAEALELYQTAEALELYHTVEALEPYHTVMAKLGDRTYPFIMLLTYRICVMPLLWVVVLGVLGDFGAEGEESLCRILGSPEFPLLSKEGDVTIGGAFSIHSKITEPPLSFTETPPPLTCSSVNLREFRFAQTMIFAIEEINNSDILLPNVSIGYRIYDNCGSTLSSMRAAMALMNGHERTVGKTCSGQSAVHAIIGESESSSTIVMSRTTGPFQIPVISHSATCECLSSRKEYPSFFRTIASDLYQSRALAQLVKYFGWSWVGAVNSDSDYGNNGMAIFLAAAQEEGVCVEYSEKFSRTELGKLLKVVDVIRAGTARVIVGFLAHVEMNNLLEQLSLQNITGLQFIGVEAWITADSLVTPTSYSVLGGSLGFAVQKTNISGFFDFVTKQFWETAFQCTETSHQENATLSRPCSESQDLMELRGYNADVEELRYSSNIYKAIYAVAHSLHILLKCKTERGCDQNVKTEPWQVVESLKQVNFTIKTGDQVWFDSTGAAAAVYEVVNWARGADGSVQFKPVGYYDASLPPGQQFVLRTEDIMWPGGHQMPVSVCSESCPPGTRKAAQKGKPVCCYDCIPCAEGEISNATAVLVAILFLIKKDTPIVRANNSELSFLLLFSLTLCFLCSLTFIGRPSEWSCMLRHTAFGITFVLCISCVLGKTIVVLMAFRATLPDSNVMKWFGPPQQRLSVLAFTLIQVLICVLWLTVSPPFPYKNMKTYKEKIILECDVGSAIGFWAVLGYIGLLALLCFVLAFLARKLPDNFNEAKFITFSMLIFCAVWITFIPAYVSSPGKFTVAVEIFAILASRSYSPNVVEHEPAGSGHHLDVSGERQGVVQGHAKALRTLGGGHNGVVNRDGEIMERAVLPREEEQLRLAKVQLEVVIRATGQYQRQQTAARSSVL</sequence>
<evidence type="ECO:0000256" key="11">
    <source>
        <dbReference type="SAM" id="Phobius"/>
    </source>
</evidence>
<dbReference type="PROSITE" id="PS00981">
    <property type="entry name" value="G_PROTEIN_RECEP_F3_3"/>
    <property type="match status" value="1"/>
</dbReference>